<feature type="domain" description="LysM" evidence="2">
    <location>
        <begin position="1050"/>
        <end position="1098"/>
    </location>
</feature>
<evidence type="ECO:0000313" key="5">
    <source>
        <dbReference type="Proteomes" id="UP001085076"/>
    </source>
</evidence>
<dbReference type="InterPro" id="IPR019448">
    <property type="entry name" value="NT-C2"/>
</dbReference>
<dbReference type="CDD" id="cd00118">
    <property type="entry name" value="LysM"/>
    <property type="match status" value="1"/>
</dbReference>
<gene>
    <name evidence="4" type="ORF">J5N97_003859</name>
</gene>
<sequence>MLGKPLPGKKTSSAGGGGGGEARFLHEIEALSKALSLDPKPHRRALPSSSSSSSSSSSRSLSAGRSHPSRPSKKPSSSSSSSSSSSIWNWKPFRALSHIGRHRFDCLFTLHVHSIDSVPQSLAGAGLAVHWRRTNDPSASAARTRAARAFHCVAEFDETLTHLCTVYASRGSGGSAKYEARHVVIYVVVDDAPGLDFGRHLVDLTRILPLSLEELAEEEKASGRWSTSFKLSGKAKGAVLNVSLGYSLAGKQSTSVSEKKVSEMLNARVNRQSSFSALRDHPDHDQSSVDDVKVLHAVLPSSSADVPPGHANVHQEPVANLESLEVDSIVDQEKEPPELKVCALPVFEKEMKEKDADEPPEFMVVEQGVELGTARKDCSMRPELATEELENNGVDIAQVDTKPEQAVDEVLSHGHSSGERNHVLLPEETIIEDLESAVFHNLSVIESENCLAAPPLKELSYNEVKSNYRSAGTRSKSLSLDDATESVATEFLTMLGIEHSPFGLSSDSDPESPRERLWKQFKMESLAGGDGIFGMDIGVGKELGFEDYSEDVDLSSIVLEAETELQKATQEMDSKSRAKIMEDAETEALMRVWGLDEKAFQYSPPGSRSGFGSPIHLPPEVPIELPPLGEDLGPFLQTKDGGFLRSMSPSLFKNAKNNGGLVMQVSSPLVVPAEMGSGIMEILQNLASVGIEKLSMQASKLMPLEDITGKTMQQVAWEAAPALELGERQELLQRKEPELSVGTGRARKKGKGLDLAPSCGGGMESEYVSLEDLAPLAMDKIEALSIEGLRIQSGMSDEEAPSNISTQSIGKISALEGKGAKNSLSLGLEGAGGLQLLDVRDSGDEVDGLMSLSITLDEWMKLDSGLVEEDQISDRTSKILAAHHANSMELITGVSKEEKKGGKRSGKRWGLLGNNFTVALMVQLRDPLRNYEPVGTPMLALIQVERIFVPPKPKIYGTVSNKGNSEIDDELETKTEAAKEEKKDEEEVIPQFKITEVHVAGLKTEPGKKKVWGSPMQQQSGSRWLLASGMGKSSKHPFMKSKAVTKPSQVTTTVQPGDTLWSISSRVHGTGAKWKELASLNPHIRNPNVIFPNETIRLR</sequence>
<evidence type="ECO:0000259" key="2">
    <source>
        <dbReference type="PROSITE" id="PS51782"/>
    </source>
</evidence>
<dbReference type="Pfam" id="PF21745">
    <property type="entry name" value="PMI1_PMIR1-2_C"/>
    <property type="match status" value="1"/>
</dbReference>
<dbReference type="EMBL" id="JAGGNH010000001">
    <property type="protein sequence ID" value="KAJ0985503.1"/>
    <property type="molecule type" value="Genomic_DNA"/>
</dbReference>
<feature type="compositionally biased region" description="Low complexity" evidence="1">
    <location>
        <begin position="46"/>
        <end position="66"/>
    </location>
</feature>
<name>A0A9D5HQW5_9LILI</name>
<organism evidence="4 5">
    <name type="scientific">Dioscorea zingiberensis</name>
    <dbReference type="NCBI Taxonomy" id="325984"/>
    <lineage>
        <taxon>Eukaryota</taxon>
        <taxon>Viridiplantae</taxon>
        <taxon>Streptophyta</taxon>
        <taxon>Embryophyta</taxon>
        <taxon>Tracheophyta</taxon>
        <taxon>Spermatophyta</taxon>
        <taxon>Magnoliopsida</taxon>
        <taxon>Liliopsida</taxon>
        <taxon>Dioscoreales</taxon>
        <taxon>Dioscoreaceae</taxon>
        <taxon>Dioscorea</taxon>
    </lineage>
</organism>
<evidence type="ECO:0008006" key="6">
    <source>
        <dbReference type="Google" id="ProtNLM"/>
    </source>
</evidence>
<dbReference type="InterPro" id="IPR036779">
    <property type="entry name" value="LysM_dom_sf"/>
</dbReference>
<dbReference type="PANTHER" id="PTHR33414">
    <property type="entry name" value="PROTEIN PLASTID MOVEMENT IMPAIRED 1-RELATED 1"/>
    <property type="match status" value="1"/>
</dbReference>
<dbReference type="SUPFAM" id="SSF54106">
    <property type="entry name" value="LysM domain"/>
    <property type="match status" value="1"/>
</dbReference>
<dbReference type="PANTHER" id="PTHR33414:SF1">
    <property type="entry name" value="PROTEIN PLASTID MOVEMENT IMPAIRED 1-RELATED 1"/>
    <property type="match status" value="1"/>
</dbReference>
<dbReference type="PROSITE" id="PS51840">
    <property type="entry name" value="C2_NT"/>
    <property type="match status" value="1"/>
</dbReference>
<dbReference type="AlphaFoldDB" id="A0A9D5HQW5"/>
<dbReference type="InterPro" id="IPR048972">
    <property type="entry name" value="PMI1_PMIR1-2_C"/>
</dbReference>
<dbReference type="Pfam" id="PF10358">
    <property type="entry name" value="NT-C2"/>
    <property type="match status" value="1"/>
</dbReference>
<feature type="domain" description="C2 NT-type" evidence="3">
    <location>
        <begin position="96"/>
        <end position="248"/>
    </location>
</feature>
<evidence type="ECO:0000313" key="4">
    <source>
        <dbReference type="EMBL" id="KAJ0985503.1"/>
    </source>
</evidence>
<dbReference type="Proteomes" id="UP001085076">
    <property type="component" value="Miscellaneous, Linkage group lg01"/>
</dbReference>
<dbReference type="Gene3D" id="3.10.350.10">
    <property type="entry name" value="LysM domain"/>
    <property type="match status" value="1"/>
</dbReference>
<feature type="region of interest" description="Disordered" evidence="1">
    <location>
        <begin position="35"/>
        <end position="87"/>
    </location>
</feature>
<dbReference type="Pfam" id="PF01476">
    <property type="entry name" value="LysM"/>
    <property type="match status" value="1"/>
</dbReference>
<dbReference type="OrthoDB" id="2019483at2759"/>
<reference evidence="4" key="2">
    <citation type="journal article" date="2022" name="Hortic Res">
        <title>The genome of Dioscorea zingiberensis sheds light on the biosynthesis, origin and evolution of the medicinally important diosgenin saponins.</title>
        <authorList>
            <person name="Li Y."/>
            <person name="Tan C."/>
            <person name="Li Z."/>
            <person name="Guo J."/>
            <person name="Li S."/>
            <person name="Chen X."/>
            <person name="Wang C."/>
            <person name="Dai X."/>
            <person name="Yang H."/>
            <person name="Song W."/>
            <person name="Hou L."/>
            <person name="Xu J."/>
            <person name="Tong Z."/>
            <person name="Xu A."/>
            <person name="Yuan X."/>
            <person name="Wang W."/>
            <person name="Yang Q."/>
            <person name="Chen L."/>
            <person name="Sun Z."/>
            <person name="Wang K."/>
            <person name="Pan B."/>
            <person name="Chen J."/>
            <person name="Bao Y."/>
            <person name="Liu F."/>
            <person name="Qi X."/>
            <person name="Gang D.R."/>
            <person name="Wen J."/>
            <person name="Li J."/>
        </authorList>
    </citation>
    <scope>NUCLEOTIDE SEQUENCE</scope>
    <source>
        <strain evidence="4">Dzin_1.0</strain>
    </source>
</reference>
<proteinExistence type="predicted"/>
<dbReference type="InterPro" id="IPR039614">
    <property type="entry name" value="PMI1-like"/>
</dbReference>
<keyword evidence="5" id="KW-1185">Reference proteome</keyword>
<reference evidence="4" key="1">
    <citation type="submission" date="2021-03" db="EMBL/GenBank/DDBJ databases">
        <authorList>
            <person name="Li Z."/>
            <person name="Yang C."/>
        </authorList>
    </citation>
    <scope>NUCLEOTIDE SEQUENCE</scope>
    <source>
        <strain evidence="4">Dzin_1.0</strain>
        <tissue evidence="4">Leaf</tissue>
    </source>
</reference>
<protein>
    <recommendedName>
        <fullName evidence="6">Protein PLASTID MOVEMENT IMPAIRED 1-RELATED 1</fullName>
    </recommendedName>
</protein>
<accession>A0A9D5HQW5</accession>
<feature type="compositionally biased region" description="Low complexity" evidence="1">
    <location>
        <begin position="74"/>
        <end position="86"/>
    </location>
</feature>
<comment type="caution">
    <text evidence="4">The sequence shown here is derived from an EMBL/GenBank/DDBJ whole genome shotgun (WGS) entry which is preliminary data.</text>
</comment>
<dbReference type="PROSITE" id="PS51782">
    <property type="entry name" value="LYSM"/>
    <property type="match status" value="1"/>
</dbReference>
<dbReference type="InterPro" id="IPR018392">
    <property type="entry name" value="LysM"/>
</dbReference>
<evidence type="ECO:0000256" key="1">
    <source>
        <dbReference type="SAM" id="MobiDB-lite"/>
    </source>
</evidence>
<evidence type="ECO:0000259" key="3">
    <source>
        <dbReference type="PROSITE" id="PS51840"/>
    </source>
</evidence>
<feature type="region of interest" description="Disordered" evidence="1">
    <location>
        <begin position="1"/>
        <end position="21"/>
    </location>
</feature>
<dbReference type="SMART" id="SM00257">
    <property type="entry name" value="LysM"/>
    <property type="match status" value="1"/>
</dbReference>